<dbReference type="AlphaFoldDB" id="A0A0L8GFJ8"/>
<protein>
    <submittedName>
        <fullName evidence="1">Uncharacterized protein</fullName>
    </submittedName>
</protein>
<dbReference type="EMBL" id="KQ422223">
    <property type="protein sequence ID" value="KOF75320.1"/>
    <property type="molecule type" value="Genomic_DNA"/>
</dbReference>
<sequence length="50" mass="6030">MHFSAAFTTCSKRSSWQRREWLTTALLWRSTWSQLFDCSLPFTILVQLYQ</sequence>
<proteinExistence type="predicted"/>
<gene>
    <name evidence="1" type="ORF">OCBIM_22034948mg</name>
</gene>
<organism evidence="1">
    <name type="scientific">Octopus bimaculoides</name>
    <name type="common">California two-spotted octopus</name>
    <dbReference type="NCBI Taxonomy" id="37653"/>
    <lineage>
        <taxon>Eukaryota</taxon>
        <taxon>Metazoa</taxon>
        <taxon>Spiralia</taxon>
        <taxon>Lophotrochozoa</taxon>
        <taxon>Mollusca</taxon>
        <taxon>Cephalopoda</taxon>
        <taxon>Coleoidea</taxon>
        <taxon>Octopodiformes</taxon>
        <taxon>Octopoda</taxon>
        <taxon>Incirrata</taxon>
        <taxon>Octopodidae</taxon>
        <taxon>Octopus</taxon>
    </lineage>
</organism>
<accession>A0A0L8GFJ8</accession>
<evidence type="ECO:0000313" key="1">
    <source>
        <dbReference type="EMBL" id="KOF75320.1"/>
    </source>
</evidence>
<name>A0A0L8GFJ8_OCTBM</name>
<reference evidence="1" key="1">
    <citation type="submission" date="2015-07" db="EMBL/GenBank/DDBJ databases">
        <title>MeaNS - Measles Nucleotide Surveillance Program.</title>
        <authorList>
            <person name="Tran T."/>
            <person name="Druce J."/>
        </authorList>
    </citation>
    <scope>NUCLEOTIDE SEQUENCE</scope>
    <source>
        <strain evidence="1">UCB-OBI-ISO-001</strain>
        <tissue evidence="1">Gonad</tissue>
    </source>
</reference>